<proteinExistence type="predicted"/>
<accession>A0A8P0TUC7</accession>
<dbReference type="Ensembl" id="ENSCAFT00000096767.1">
    <property type="protein sequence ID" value="ENSCAFP00000074505.1"/>
    <property type="gene ID" value="ENSCAFG00000058181.1"/>
</dbReference>
<protein>
    <submittedName>
        <fullName evidence="1">Uncharacterized protein</fullName>
    </submittedName>
</protein>
<name>A0A8P0TUC7_CANLF</name>
<organism evidence="1 2">
    <name type="scientific">Canis lupus familiaris</name>
    <name type="common">Dog</name>
    <name type="synonym">Canis familiaris</name>
    <dbReference type="NCBI Taxonomy" id="9615"/>
    <lineage>
        <taxon>Eukaryota</taxon>
        <taxon>Metazoa</taxon>
        <taxon>Chordata</taxon>
        <taxon>Craniata</taxon>
        <taxon>Vertebrata</taxon>
        <taxon>Euteleostomi</taxon>
        <taxon>Mammalia</taxon>
        <taxon>Eutheria</taxon>
        <taxon>Laurasiatheria</taxon>
        <taxon>Carnivora</taxon>
        <taxon>Caniformia</taxon>
        <taxon>Canidae</taxon>
        <taxon>Canis</taxon>
    </lineage>
</organism>
<dbReference type="Proteomes" id="UP000002254">
    <property type="component" value="Chromosome 16"/>
</dbReference>
<dbReference type="AlphaFoldDB" id="A0A8P0TUC7"/>
<evidence type="ECO:0000313" key="1">
    <source>
        <dbReference type="Ensembl" id="ENSCAFP00000074505.1"/>
    </source>
</evidence>
<sequence>MEVKRKLVAILTSDKTDFEIKTVKRDKEGHYMIINRTIKQEDVTIVNFYASTMEASKYIKQLITNIKEVINNNTIIVGDIKTPLTWGSWVAQWLSICLRSLSQGPG</sequence>
<dbReference type="InterPro" id="IPR036691">
    <property type="entry name" value="Endo/exonu/phosph_ase_sf"/>
</dbReference>
<dbReference type="Gene3D" id="3.60.10.10">
    <property type="entry name" value="Endonuclease/exonuclease/phosphatase"/>
    <property type="match status" value="1"/>
</dbReference>
<evidence type="ECO:0000313" key="2">
    <source>
        <dbReference type="Proteomes" id="UP000002254"/>
    </source>
</evidence>
<reference evidence="1" key="2">
    <citation type="submission" date="2025-08" db="UniProtKB">
        <authorList>
            <consortium name="Ensembl"/>
        </authorList>
    </citation>
    <scope>IDENTIFICATION</scope>
</reference>
<reference evidence="1 2" key="1">
    <citation type="journal article" date="2005" name="Nature">
        <title>Genome sequence, comparative analysis and haplotype structure of the domestic dog.</title>
        <authorList>
            <consortium name="Broad Sequencing Platform"/>
            <person name="Lindblad-Toh K."/>
            <person name="Wade C.M."/>
            <person name="Mikkelsen T.S."/>
            <person name="Karlsson E.K."/>
            <person name="Jaffe D.B."/>
            <person name="Kamal M."/>
            <person name="Clamp M."/>
            <person name="Chang J.L."/>
            <person name="Kulbokas E.J. III"/>
            <person name="Zody M.C."/>
            <person name="Mauceli E."/>
            <person name="Xie X."/>
            <person name="Breen M."/>
            <person name="Wayne R.K."/>
            <person name="Ostrander E.A."/>
            <person name="Ponting C.P."/>
            <person name="Galibert F."/>
            <person name="Smith D.R."/>
            <person name="DeJong P.J."/>
            <person name="Kirkness E."/>
            <person name="Alvarez P."/>
            <person name="Biagi T."/>
            <person name="Brockman W."/>
            <person name="Butler J."/>
            <person name="Chin C.W."/>
            <person name="Cook A."/>
            <person name="Cuff J."/>
            <person name="Daly M.J."/>
            <person name="DeCaprio D."/>
            <person name="Gnerre S."/>
            <person name="Grabherr M."/>
            <person name="Kellis M."/>
            <person name="Kleber M."/>
            <person name="Bardeleben C."/>
            <person name="Goodstadt L."/>
            <person name="Heger A."/>
            <person name="Hitte C."/>
            <person name="Kim L."/>
            <person name="Koepfli K.P."/>
            <person name="Parker H.G."/>
            <person name="Pollinger J.P."/>
            <person name="Searle S.M."/>
            <person name="Sutter N.B."/>
            <person name="Thomas R."/>
            <person name="Webber C."/>
            <person name="Baldwin J."/>
            <person name="Abebe A."/>
            <person name="Abouelleil A."/>
            <person name="Aftuck L."/>
            <person name="Ait-Zahra M."/>
            <person name="Aldredge T."/>
            <person name="Allen N."/>
            <person name="An P."/>
            <person name="Anderson S."/>
            <person name="Antoine C."/>
            <person name="Arachchi H."/>
            <person name="Aslam A."/>
            <person name="Ayotte L."/>
            <person name="Bachantsang P."/>
            <person name="Barry A."/>
            <person name="Bayul T."/>
            <person name="Benamara M."/>
            <person name="Berlin A."/>
            <person name="Bessette D."/>
            <person name="Blitshteyn B."/>
            <person name="Bloom T."/>
            <person name="Blye J."/>
            <person name="Boguslavskiy L."/>
            <person name="Bonnet C."/>
            <person name="Boukhgalter B."/>
            <person name="Brown A."/>
            <person name="Cahill P."/>
            <person name="Calixte N."/>
            <person name="Camarata J."/>
            <person name="Cheshatsang Y."/>
            <person name="Chu J."/>
            <person name="Citroen M."/>
            <person name="Collymore A."/>
            <person name="Cooke P."/>
            <person name="Dawoe T."/>
            <person name="Daza R."/>
            <person name="Decktor K."/>
            <person name="DeGray S."/>
            <person name="Dhargay N."/>
            <person name="Dooley K."/>
            <person name="Dooley K."/>
            <person name="Dorje P."/>
            <person name="Dorjee K."/>
            <person name="Dorris L."/>
            <person name="Duffey N."/>
            <person name="Dupes A."/>
            <person name="Egbiremolen O."/>
            <person name="Elong R."/>
            <person name="Falk J."/>
            <person name="Farina A."/>
            <person name="Faro S."/>
            <person name="Ferguson D."/>
            <person name="Ferreira P."/>
            <person name="Fisher S."/>
            <person name="FitzGerald M."/>
            <person name="Foley K."/>
            <person name="Foley C."/>
            <person name="Franke A."/>
            <person name="Friedrich D."/>
            <person name="Gage D."/>
            <person name="Garber M."/>
            <person name="Gearin G."/>
            <person name="Giannoukos G."/>
            <person name="Goode T."/>
            <person name="Goyette A."/>
            <person name="Graham J."/>
            <person name="Grandbois E."/>
            <person name="Gyaltsen K."/>
            <person name="Hafez N."/>
            <person name="Hagopian D."/>
            <person name="Hagos B."/>
            <person name="Hall J."/>
            <person name="Healy C."/>
            <person name="Hegarty R."/>
            <person name="Honan T."/>
            <person name="Horn A."/>
            <person name="Houde N."/>
            <person name="Hughes L."/>
            <person name="Hunnicutt L."/>
            <person name="Husby M."/>
            <person name="Jester B."/>
            <person name="Jones C."/>
            <person name="Kamat A."/>
            <person name="Kanga B."/>
            <person name="Kells C."/>
            <person name="Khazanovich D."/>
            <person name="Kieu A.C."/>
            <person name="Kisner P."/>
            <person name="Kumar M."/>
            <person name="Lance K."/>
            <person name="Landers T."/>
            <person name="Lara M."/>
            <person name="Lee W."/>
            <person name="Leger J.P."/>
            <person name="Lennon N."/>
            <person name="Leuper L."/>
            <person name="LeVine S."/>
            <person name="Liu J."/>
            <person name="Liu X."/>
            <person name="Lokyitsang Y."/>
            <person name="Lokyitsang T."/>
            <person name="Lui A."/>
            <person name="Macdonald J."/>
            <person name="Major J."/>
            <person name="Marabella R."/>
            <person name="Maru K."/>
            <person name="Matthews C."/>
            <person name="McDonough S."/>
            <person name="Mehta T."/>
            <person name="Meldrim J."/>
            <person name="Melnikov A."/>
            <person name="Meneus L."/>
            <person name="Mihalev A."/>
            <person name="Mihova T."/>
            <person name="Miller K."/>
            <person name="Mittelman R."/>
            <person name="Mlenga V."/>
            <person name="Mulrain L."/>
            <person name="Munson G."/>
            <person name="Navidi A."/>
            <person name="Naylor J."/>
            <person name="Nguyen T."/>
            <person name="Nguyen N."/>
            <person name="Nguyen C."/>
            <person name="Nguyen T."/>
            <person name="Nicol R."/>
            <person name="Norbu N."/>
            <person name="Norbu C."/>
            <person name="Novod N."/>
            <person name="Nyima T."/>
            <person name="Olandt P."/>
            <person name="O'Neill B."/>
            <person name="O'Neill K."/>
            <person name="Osman S."/>
            <person name="Oyono L."/>
            <person name="Patti C."/>
            <person name="Perrin D."/>
            <person name="Phunkhang P."/>
            <person name="Pierre F."/>
            <person name="Priest M."/>
            <person name="Rachupka A."/>
            <person name="Raghuraman S."/>
            <person name="Rameau R."/>
            <person name="Ray V."/>
            <person name="Raymond C."/>
            <person name="Rege F."/>
            <person name="Rise C."/>
            <person name="Rogers J."/>
            <person name="Rogov P."/>
            <person name="Sahalie J."/>
            <person name="Settipalli S."/>
            <person name="Sharpe T."/>
            <person name="Shea T."/>
            <person name="Sheehan M."/>
            <person name="Sherpa N."/>
            <person name="Shi J."/>
            <person name="Shih D."/>
            <person name="Sloan J."/>
            <person name="Smith C."/>
            <person name="Sparrow T."/>
            <person name="Stalker J."/>
            <person name="Stange-Thomann N."/>
            <person name="Stavropoulos S."/>
            <person name="Stone C."/>
            <person name="Stone S."/>
            <person name="Sykes S."/>
            <person name="Tchuinga P."/>
            <person name="Tenzing P."/>
            <person name="Tesfaye S."/>
            <person name="Thoulutsang D."/>
            <person name="Thoulutsang Y."/>
            <person name="Topham K."/>
            <person name="Topping I."/>
            <person name="Tsamla T."/>
            <person name="Vassiliev H."/>
            <person name="Venkataraman V."/>
            <person name="Vo A."/>
            <person name="Wangchuk T."/>
            <person name="Wangdi T."/>
            <person name="Weiand M."/>
            <person name="Wilkinson J."/>
            <person name="Wilson A."/>
            <person name="Yadav S."/>
            <person name="Yang S."/>
            <person name="Yang X."/>
            <person name="Young G."/>
            <person name="Yu Q."/>
            <person name="Zainoun J."/>
            <person name="Zembek L."/>
            <person name="Zimmer A."/>
            <person name="Lander E.S."/>
        </authorList>
    </citation>
    <scope>NUCLEOTIDE SEQUENCE [LARGE SCALE GENOMIC DNA]</scope>
    <source>
        <strain evidence="1">Boxer</strain>
    </source>
</reference>